<dbReference type="SFLD" id="SFLDG00180">
    <property type="entry name" value="muconate_cycloisomerase"/>
    <property type="match status" value="1"/>
</dbReference>
<sequence>MPPSDELTITSCTIYQYHIDLNPSLPVGIQRIDSRKGLVLYIQLNNHQTAWAEIAPLSGLDIDNQAITGFSQESLDEVQSQLQQLLASFIDQPLAILNDIAKQTQLPSLAFSLSLLDAKLTQTLPVRIENPRIQSAVVPLLYDGMSTQVVNQKLLTQSSINSVKIKVAQTSIASEIQFIYQVLAISPHVTLRLDANRGFSLEQAIDFLACLPKNKIEYIEEPCINPSDNPQIFRQLGIKFALDESLNSPKFDLSLALLQPGLGALIIKPMLLGSLEKLQHMINQAHLEGVRCILSSSLEADMGINDLRLVSQALTPDESPGLDTLSAFSQSLLSASCGLTPQLNHKALRQLVHIGQIRDSNKVDEQ</sequence>
<dbReference type="SUPFAM" id="SSF54826">
    <property type="entry name" value="Enolase N-terminal domain-like"/>
    <property type="match status" value="1"/>
</dbReference>
<dbReference type="NCBIfam" id="NF003473">
    <property type="entry name" value="PRK05105.1"/>
    <property type="match status" value="1"/>
</dbReference>
<dbReference type="GO" id="GO:0009234">
    <property type="term" value="P:menaquinone biosynthetic process"/>
    <property type="evidence" value="ECO:0007669"/>
    <property type="project" value="UniProtKB-UniRule"/>
</dbReference>
<dbReference type="EC" id="4.2.1.113" evidence="4"/>
<dbReference type="InterPro" id="IPR036849">
    <property type="entry name" value="Enolase-like_C_sf"/>
</dbReference>
<dbReference type="CDD" id="cd03320">
    <property type="entry name" value="OSBS"/>
    <property type="match status" value="1"/>
</dbReference>
<evidence type="ECO:0000256" key="4">
    <source>
        <dbReference type="NCBIfam" id="TIGR01927"/>
    </source>
</evidence>
<dbReference type="AlphaFoldDB" id="A0A4Y5YAN2"/>
<keyword evidence="1" id="KW-0479">Metal-binding</keyword>
<evidence type="ECO:0000256" key="3">
    <source>
        <dbReference type="ARBA" id="ARBA00023239"/>
    </source>
</evidence>
<protein>
    <recommendedName>
        <fullName evidence="4">o-succinylbenzoate synthase</fullName>
        <ecNumber evidence="4">4.2.1.113</ecNumber>
    </recommendedName>
</protein>
<dbReference type="Gene3D" id="3.20.20.120">
    <property type="entry name" value="Enolase-like C-terminal domain"/>
    <property type="match status" value="1"/>
</dbReference>
<dbReference type="InterPro" id="IPR018110">
    <property type="entry name" value="Mandel_Rmase/mucon_lact_enz_CS"/>
</dbReference>
<dbReference type="RefSeq" id="WP_140233063.1">
    <property type="nucleotide sequence ID" value="NZ_CP041036.1"/>
</dbReference>
<evidence type="ECO:0000259" key="5">
    <source>
        <dbReference type="SMART" id="SM00922"/>
    </source>
</evidence>
<evidence type="ECO:0000313" key="6">
    <source>
        <dbReference type="EMBL" id="QDE29717.1"/>
    </source>
</evidence>
<proteinExistence type="predicted"/>
<dbReference type="Proteomes" id="UP000319809">
    <property type="component" value="Chromosome"/>
</dbReference>
<evidence type="ECO:0000256" key="2">
    <source>
        <dbReference type="ARBA" id="ARBA00022842"/>
    </source>
</evidence>
<gene>
    <name evidence="6" type="primary">menC</name>
    <name evidence="6" type="ORF">FH971_01290</name>
</gene>
<dbReference type="GO" id="GO:0043748">
    <property type="term" value="F:O-succinylbenzoate synthase activity"/>
    <property type="evidence" value="ECO:0007669"/>
    <property type="project" value="UniProtKB-EC"/>
</dbReference>
<dbReference type="SFLD" id="SFLDF00009">
    <property type="entry name" value="o-succinylbenzoate_synthase"/>
    <property type="match status" value="1"/>
</dbReference>
<dbReference type="InterPro" id="IPR029017">
    <property type="entry name" value="Enolase-like_N"/>
</dbReference>
<organism evidence="6 7">
    <name type="scientific">Shewanella polaris</name>
    <dbReference type="NCBI Taxonomy" id="2588449"/>
    <lineage>
        <taxon>Bacteria</taxon>
        <taxon>Pseudomonadati</taxon>
        <taxon>Pseudomonadota</taxon>
        <taxon>Gammaproteobacteria</taxon>
        <taxon>Alteromonadales</taxon>
        <taxon>Shewanellaceae</taxon>
        <taxon>Shewanella</taxon>
    </lineage>
</organism>
<dbReference type="SMART" id="SM00922">
    <property type="entry name" value="MR_MLE"/>
    <property type="match status" value="1"/>
</dbReference>
<dbReference type="PROSITE" id="PS00909">
    <property type="entry name" value="MR_MLE_2"/>
    <property type="match status" value="1"/>
</dbReference>
<name>A0A4Y5YAN2_9GAMM</name>
<dbReference type="KEGG" id="spol:FH971_01290"/>
<dbReference type="EMBL" id="CP041036">
    <property type="protein sequence ID" value="QDE29717.1"/>
    <property type="molecule type" value="Genomic_DNA"/>
</dbReference>
<dbReference type="NCBIfam" id="TIGR01927">
    <property type="entry name" value="menC_gam_Gplu"/>
    <property type="match status" value="1"/>
</dbReference>
<accession>A0A4Y5YAN2</accession>
<dbReference type="GO" id="GO:0046872">
    <property type="term" value="F:metal ion binding"/>
    <property type="evidence" value="ECO:0007669"/>
    <property type="project" value="UniProtKB-KW"/>
</dbReference>
<dbReference type="SFLD" id="SFLDS00001">
    <property type="entry name" value="Enolase"/>
    <property type="match status" value="1"/>
</dbReference>
<dbReference type="InterPro" id="IPR029065">
    <property type="entry name" value="Enolase_C-like"/>
</dbReference>
<dbReference type="Pfam" id="PF21508">
    <property type="entry name" value="MenC_N"/>
    <property type="match status" value="1"/>
</dbReference>
<reference evidence="6 7" key="1">
    <citation type="submission" date="2019-06" db="EMBL/GenBank/DDBJ databases">
        <title>The genome of Shewanella sp. SM1901.</title>
        <authorList>
            <person name="Cha Q."/>
        </authorList>
    </citation>
    <scope>NUCLEOTIDE SEQUENCE [LARGE SCALE GENOMIC DNA]</scope>
    <source>
        <strain evidence="6 7">SM1901</strain>
    </source>
</reference>
<dbReference type="PANTHER" id="PTHR48073:SF2">
    <property type="entry name" value="O-SUCCINYLBENZOATE SYNTHASE"/>
    <property type="match status" value="1"/>
</dbReference>
<keyword evidence="2" id="KW-0460">Magnesium</keyword>
<keyword evidence="3 6" id="KW-0456">Lyase</keyword>
<evidence type="ECO:0000256" key="1">
    <source>
        <dbReference type="ARBA" id="ARBA00022723"/>
    </source>
</evidence>
<dbReference type="Gene3D" id="3.30.390.10">
    <property type="entry name" value="Enolase-like, N-terminal domain"/>
    <property type="match status" value="1"/>
</dbReference>
<evidence type="ECO:0000313" key="7">
    <source>
        <dbReference type="Proteomes" id="UP000319809"/>
    </source>
</evidence>
<dbReference type="SUPFAM" id="SSF51604">
    <property type="entry name" value="Enolase C-terminal domain-like"/>
    <property type="match status" value="1"/>
</dbReference>
<dbReference type="Pfam" id="PF13378">
    <property type="entry name" value="MR_MLE_C"/>
    <property type="match status" value="1"/>
</dbReference>
<feature type="domain" description="Mandelate racemase/muconate lactonizing enzyme C-terminal" evidence="5">
    <location>
        <begin position="146"/>
        <end position="239"/>
    </location>
</feature>
<dbReference type="PANTHER" id="PTHR48073">
    <property type="entry name" value="O-SUCCINYLBENZOATE SYNTHASE-RELATED"/>
    <property type="match status" value="1"/>
</dbReference>
<keyword evidence="7" id="KW-1185">Reference proteome</keyword>
<dbReference type="InterPro" id="IPR013342">
    <property type="entry name" value="Mandelate_racemase_C"/>
</dbReference>
<dbReference type="GO" id="GO:0009063">
    <property type="term" value="P:amino acid catabolic process"/>
    <property type="evidence" value="ECO:0007669"/>
    <property type="project" value="InterPro"/>
</dbReference>
<dbReference type="InterPro" id="IPR041338">
    <property type="entry name" value="OSBS_N"/>
</dbReference>